<proteinExistence type="predicted"/>
<dbReference type="EMBL" id="KN831770">
    <property type="protein sequence ID" value="KIM47154.1"/>
    <property type="molecule type" value="Genomic_DNA"/>
</dbReference>
<dbReference type="AlphaFoldDB" id="A0A0C3CSW0"/>
<dbReference type="OrthoDB" id="2885612at2759"/>
<organism evidence="1 2">
    <name type="scientific">Hebeloma cylindrosporum</name>
    <dbReference type="NCBI Taxonomy" id="76867"/>
    <lineage>
        <taxon>Eukaryota</taxon>
        <taxon>Fungi</taxon>
        <taxon>Dikarya</taxon>
        <taxon>Basidiomycota</taxon>
        <taxon>Agaricomycotina</taxon>
        <taxon>Agaricomycetes</taxon>
        <taxon>Agaricomycetidae</taxon>
        <taxon>Agaricales</taxon>
        <taxon>Agaricineae</taxon>
        <taxon>Hymenogastraceae</taxon>
        <taxon>Hebeloma</taxon>
    </lineage>
</organism>
<protein>
    <submittedName>
        <fullName evidence="1">Uncharacterized protein</fullName>
    </submittedName>
</protein>
<dbReference type="Proteomes" id="UP000053424">
    <property type="component" value="Unassembled WGS sequence"/>
</dbReference>
<evidence type="ECO:0000313" key="2">
    <source>
        <dbReference type="Proteomes" id="UP000053424"/>
    </source>
</evidence>
<name>A0A0C3CSW0_HEBCY</name>
<reference evidence="2" key="2">
    <citation type="submission" date="2015-01" db="EMBL/GenBank/DDBJ databases">
        <title>Evolutionary Origins and Diversification of the Mycorrhizal Mutualists.</title>
        <authorList>
            <consortium name="DOE Joint Genome Institute"/>
            <consortium name="Mycorrhizal Genomics Consortium"/>
            <person name="Kohler A."/>
            <person name="Kuo A."/>
            <person name="Nagy L.G."/>
            <person name="Floudas D."/>
            <person name="Copeland A."/>
            <person name="Barry K.W."/>
            <person name="Cichocki N."/>
            <person name="Veneault-Fourrey C."/>
            <person name="LaButti K."/>
            <person name="Lindquist E.A."/>
            <person name="Lipzen A."/>
            <person name="Lundell T."/>
            <person name="Morin E."/>
            <person name="Murat C."/>
            <person name="Riley R."/>
            <person name="Ohm R."/>
            <person name="Sun H."/>
            <person name="Tunlid A."/>
            <person name="Henrissat B."/>
            <person name="Grigoriev I.V."/>
            <person name="Hibbett D.S."/>
            <person name="Martin F."/>
        </authorList>
    </citation>
    <scope>NUCLEOTIDE SEQUENCE [LARGE SCALE GENOMIC DNA]</scope>
    <source>
        <strain evidence="2">h7</strain>
    </source>
</reference>
<accession>A0A0C3CSW0</accession>
<keyword evidence="2" id="KW-1185">Reference proteome</keyword>
<dbReference type="HOGENOM" id="CLU_2027020_0_0_1"/>
<gene>
    <name evidence="1" type="ORF">M413DRAFT_270443</name>
</gene>
<sequence>MSTSWLTGTPVRSRELLWPTNDELISAAIWDREGTSVLNGLVLHWFSFTRNTKRTVIYLADTALNGSVGNGGSIMLARAANELEYAADRVAVLGTTKFASAEWIARQVQSCHGGALPSRPEI</sequence>
<reference evidence="1 2" key="1">
    <citation type="submission" date="2014-04" db="EMBL/GenBank/DDBJ databases">
        <authorList>
            <consortium name="DOE Joint Genome Institute"/>
            <person name="Kuo A."/>
            <person name="Gay G."/>
            <person name="Dore J."/>
            <person name="Kohler A."/>
            <person name="Nagy L.G."/>
            <person name="Floudas D."/>
            <person name="Copeland A."/>
            <person name="Barry K.W."/>
            <person name="Cichocki N."/>
            <person name="Veneault-Fourrey C."/>
            <person name="LaButti K."/>
            <person name="Lindquist E.A."/>
            <person name="Lipzen A."/>
            <person name="Lundell T."/>
            <person name="Morin E."/>
            <person name="Murat C."/>
            <person name="Sun H."/>
            <person name="Tunlid A."/>
            <person name="Henrissat B."/>
            <person name="Grigoriev I.V."/>
            <person name="Hibbett D.S."/>
            <person name="Martin F."/>
            <person name="Nordberg H.P."/>
            <person name="Cantor M.N."/>
            <person name="Hua S.X."/>
        </authorList>
    </citation>
    <scope>NUCLEOTIDE SEQUENCE [LARGE SCALE GENOMIC DNA]</scope>
    <source>
        <strain evidence="2">h7</strain>
    </source>
</reference>
<evidence type="ECO:0000313" key="1">
    <source>
        <dbReference type="EMBL" id="KIM47154.1"/>
    </source>
</evidence>